<name>G0PBQ0_CAEBE</name>
<keyword evidence="2" id="KW-1185">Reference proteome</keyword>
<evidence type="ECO:0000313" key="2">
    <source>
        <dbReference type="Proteomes" id="UP000008068"/>
    </source>
</evidence>
<dbReference type="HOGENOM" id="CLU_998290_0_0_1"/>
<dbReference type="Proteomes" id="UP000008068">
    <property type="component" value="Unassembled WGS sequence"/>
</dbReference>
<dbReference type="eggNOG" id="ENOG502TJKJ">
    <property type="taxonomic scope" value="Eukaryota"/>
</dbReference>
<dbReference type="OMA" id="EINFMAR"/>
<dbReference type="EMBL" id="GL380216">
    <property type="protein sequence ID" value="EGT50628.1"/>
    <property type="molecule type" value="Genomic_DNA"/>
</dbReference>
<proteinExistence type="predicted"/>
<dbReference type="AlphaFoldDB" id="G0PBQ0"/>
<sequence length="279" mass="32814">MTFVLISQDEISLSFGNGYKEVFKCDGENASFWDNPTKFEKLENEQVYEVSNIEGNCQTNAWNRWKSILEQQNNEIECLVFEFRIVENPQLYNYHPNLPSKIVDCHSLVITGKPNAWLTFPVVQFMKPKIDSLHVYQIGYPYKLSTGFGRMKQVKTARKLYCTVAMEKEDVLELEGEDISVDSLYFYQFFGKEMLKKSIETGNPKKFRVFRGGKFLEGVLRGFEFSLWTDEIKKKYDFEYQIFPGCKCFLVWDPSYSRRLFVEFSNGRQDVWGCILNEK</sequence>
<evidence type="ECO:0008006" key="3">
    <source>
        <dbReference type="Google" id="ProtNLM"/>
    </source>
</evidence>
<accession>G0PBQ0</accession>
<evidence type="ECO:0000313" key="1">
    <source>
        <dbReference type="EMBL" id="EGT50628.1"/>
    </source>
</evidence>
<protein>
    <recommendedName>
        <fullName evidence="3">DUF38 domain-containing protein</fullName>
    </recommendedName>
</protein>
<dbReference type="OrthoDB" id="10416243at2759"/>
<gene>
    <name evidence="1" type="ORF">CAEBREN_03791</name>
</gene>
<reference evidence="2" key="1">
    <citation type="submission" date="2011-07" db="EMBL/GenBank/DDBJ databases">
        <authorList>
            <consortium name="Caenorhabditis brenneri Sequencing and Analysis Consortium"/>
            <person name="Wilson R.K."/>
        </authorList>
    </citation>
    <scope>NUCLEOTIDE SEQUENCE [LARGE SCALE GENOMIC DNA]</scope>
    <source>
        <strain evidence="2">PB2801</strain>
    </source>
</reference>
<dbReference type="InParanoid" id="G0PBQ0"/>
<organism evidence="2">
    <name type="scientific">Caenorhabditis brenneri</name>
    <name type="common">Nematode worm</name>
    <dbReference type="NCBI Taxonomy" id="135651"/>
    <lineage>
        <taxon>Eukaryota</taxon>
        <taxon>Metazoa</taxon>
        <taxon>Ecdysozoa</taxon>
        <taxon>Nematoda</taxon>
        <taxon>Chromadorea</taxon>
        <taxon>Rhabditida</taxon>
        <taxon>Rhabditina</taxon>
        <taxon>Rhabditomorpha</taxon>
        <taxon>Rhabditoidea</taxon>
        <taxon>Rhabditidae</taxon>
        <taxon>Peloderinae</taxon>
        <taxon>Caenorhabditis</taxon>
    </lineage>
</organism>